<accession>A0A9P4IM75</accession>
<gene>
    <name evidence="1" type="ORF">NA57DRAFT_52081</name>
</gene>
<dbReference type="AlphaFoldDB" id="A0A9P4IM75"/>
<comment type="caution">
    <text evidence="1">The sequence shown here is derived from an EMBL/GenBank/DDBJ whole genome shotgun (WGS) entry which is preliminary data.</text>
</comment>
<dbReference type="Proteomes" id="UP000799772">
    <property type="component" value="Unassembled WGS sequence"/>
</dbReference>
<reference evidence="1" key="1">
    <citation type="journal article" date="2020" name="Stud. Mycol.">
        <title>101 Dothideomycetes genomes: a test case for predicting lifestyles and emergence of pathogens.</title>
        <authorList>
            <person name="Haridas S."/>
            <person name="Albert R."/>
            <person name="Binder M."/>
            <person name="Bloem J."/>
            <person name="Labutti K."/>
            <person name="Salamov A."/>
            <person name="Andreopoulos B."/>
            <person name="Baker S."/>
            <person name="Barry K."/>
            <person name="Bills G."/>
            <person name="Bluhm B."/>
            <person name="Cannon C."/>
            <person name="Castanera R."/>
            <person name="Culley D."/>
            <person name="Daum C."/>
            <person name="Ezra D."/>
            <person name="Gonzalez J."/>
            <person name="Henrissat B."/>
            <person name="Kuo A."/>
            <person name="Liang C."/>
            <person name="Lipzen A."/>
            <person name="Lutzoni F."/>
            <person name="Magnuson J."/>
            <person name="Mondo S."/>
            <person name="Nolan M."/>
            <person name="Ohm R."/>
            <person name="Pangilinan J."/>
            <person name="Park H.-J."/>
            <person name="Ramirez L."/>
            <person name="Alfaro M."/>
            <person name="Sun H."/>
            <person name="Tritt A."/>
            <person name="Yoshinaga Y."/>
            <person name="Zwiers L.-H."/>
            <person name="Turgeon B."/>
            <person name="Goodwin S."/>
            <person name="Spatafora J."/>
            <person name="Crous P."/>
            <person name="Grigoriev I."/>
        </authorList>
    </citation>
    <scope>NUCLEOTIDE SEQUENCE</scope>
    <source>
        <strain evidence="1">CBS 133067</strain>
    </source>
</reference>
<keyword evidence="2" id="KW-1185">Reference proteome</keyword>
<protein>
    <submittedName>
        <fullName evidence="1">Uncharacterized protein</fullName>
    </submittedName>
</protein>
<evidence type="ECO:0000313" key="1">
    <source>
        <dbReference type="EMBL" id="KAF2102513.1"/>
    </source>
</evidence>
<organism evidence="1 2">
    <name type="scientific">Rhizodiscina lignyota</name>
    <dbReference type="NCBI Taxonomy" id="1504668"/>
    <lineage>
        <taxon>Eukaryota</taxon>
        <taxon>Fungi</taxon>
        <taxon>Dikarya</taxon>
        <taxon>Ascomycota</taxon>
        <taxon>Pezizomycotina</taxon>
        <taxon>Dothideomycetes</taxon>
        <taxon>Pleosporomycetidae</taxon>
        <taxon>Aulographales</taxon>
        <taxon>Rhizodiscinaceae</taxon>
        <taxon>Rhizodiscina</taxon>
    </lineage>
</organism>
<proteinExistence type="predicted"/>
<name>A0A9P4IM75_9PEZI</name>
<sequence length="233" mass="25178">MGLTWYALRKKAGAPCCELAIPSNNDESHPESTSHSPDWRPAFVHAACALPEQPTSSGAARGRGGAAANVLNSVALHPSSRLRSASLSIPPSTRPTGLADHPIGTAPANRSALALTLWHRTLKFHDAVILQHRGIIATTCPQGQSLDRAIMHDACSRPASSYTASASEAWQRPNLYRYPLSLAVLFASAKRCPLAHTAGRLWLGLSIAKRRSGWMTRQRRKHGTFGMDDTHQP</sequence>
<evidence type="ECO:0000313" key="2">
    <source>
        <dbReference type="Proteomes" id="UP000799772"/>
    </source>
</evidence>
<dbReference type="EMBL" id="ML978122">
    <property type="protein sequence ID" value="KAF2102513.1"/>
    <property type="molecule type" value="Genomic_DNA"/>
</dbReference>